<protein>
    <submittedName>
        <fullName evidence="2">ATPase</fullName>
    </submittedName>
</protein>
<organism evidence="2">
    <name type="scientific">Phage sp. ctL4h4</name>
    <dbReference type="NCBI Taxonomy" id="2828005"/>
    <lineage>
        <taxon>Viruses</taxon>
    </lineage>
</organism>
<name>A0A8S5TGD5_9VIRU</name>
<keyword evidence="1" id="KW-0175">Coiled coil</keyword>
<reference evidence="2" key="1">
    <citation type="journal article" date="2021" name="Proc. Natl. Acad. Sci. U.S.A.">
        <title>A Catalog of Tens of Thousands of Viruses from Human Metagenomes Reveals Hidden Associations with Chronic Diseases.</title>
        <authorList>
            <person name="Tisza M.J."/>
            <person name="Buck C.B."/>
        </authorList>
    </citation>
    <scope>NUCLEOTIDE SEQUENCE</scope>
    <source>
        <strain evidence="2">CtL4h4</strain>
    </source>
</reference>
<sequence>MKSNIMNLSQFLKESITGNINEAFQNKDLQQAIALTKGYLRKKSYEVWSFGLNFDINGHTCICVPVRNPKTDAGALIVWIEGEERSGIHSIVFTNDLNSVLLAYASDAKVNGIEVEVKGSNTIQCIKLIENVLTGKINMDAASIKTSIKGSQMYESIINESSDLDDIKRRRHNVGMRLRKAKREGKDYQDLQAQYDELTAEWNDARVSVRNVVVTKSESKTISKWEEYLASQAPATPEERFDDMQSYVRSVVDGRRPLALLCGAPGVGKTFRVMKTVKSYGLEMNSDYHLLKGKCTPTALYKALYDYKDEGQTIIYDDCDSIFKDDDAINLIKAAYDSSDERWVSWNTAAAIPMDTEMGENSEDAVWNDVKSRWEYPKQFLYKGGGIIITNFRAGQIDTAIRNRALICDLDFSTEEVLGLIEGIIPKLNCDEKSASQAIAFLRKLVDLDAPLEISIRSFLICAGEYSTGASASTCERRIVEQMKNLAARGGKKY</sequence>
<evidence type="ECO:0000313" key="2">
    <source>
        <dbReference type="EMBL" id="DAF62047.1"/>
    </source>
</evidence>
<evidence type="ECO:0000256" key="1">
    <source>
        <dbReference type="SAM" id="Coils"/>
    </source>
</evidence>
<feature type="coiled-coil region" evidence="1">
    <location>
        <begin position="164"/>
        <end position="208"/>
    </location>
</feature>
<dbReference type="InterPro" id="IPR027417">
    <property type="entry name" value="P-loop_NTPase"/>
</dbReference>
<accession>A0A8S5TGD5</accession>
<dbReference type="SUPFAM" id="SSF52540">
    <property type="entry name" value="P-loop containing nucleoside triphosphate hydrolases"/>
    <property type="match status" value="1"/>
</dbReference>
<dbReference type="EMBL" id="BK032819">
    <property type="protein sequence ID" value="DAF62047.1"/>
    <property type="molecule type" value="Genomic_DNA"/>
</dbReference>
<proteinExistence type="predicted"/>